<protein>
    <submittedName>
        <fullName evidence="3">M61 family peptidase</fullName>
    </submittedName>
</protein>
<evidence type="ECO:0000256" key="1">
    <source>
        <dbReference type="SAM" id="SignalP"/>
    </source>
</evidence>
<dbReference type="PIRSF" id="PIRSF016493">
    <property type="entry name" value="Glycyl_aminpptds"/>
    <property type="match status" value="1"/>
</dbReference>
<dbReference type="OrthoDB" id="9778516at2"/>
<dbReference type="InterPro" id="IPR036034">
    <property type="entry name" value="PDZ_sf"/>
</dbReference>
<feature type="signal peptide" evidence="1">
    <location>
        <begin position="1"/>
        <end position="23"/>
    </location>
</feature>
<feature type="domain" description="PDZ" evidence="2">
    <location>
        <begin position="511"/>
        <end position="597"/>
    </location>
</feature>
<dbReference type="Gene3D" id="2.30.42.10">
    <property type="match status" value="1"/>
</dbReference>
<dbReference type="SUPFAM" id="SSF55486">
    <property type="entry name" value="Metalloproteases ('zincins'), catalytic domain"/>
    <property type="match status" value="1"/>
</dbReference>
<dbReference type="EMBL" id="QTSU01000003">
    <property type="protein sequence ID" value="RDZ26660.1"/>
    <property type="molecule type" value="Genomic_DNA"/>
</dbReference>
<dbReference type="AlphaFoldDB" id="A0A371JYG6"/>
<dbReference type="InterPro" id="IPR040756">
    <property type="entry name" value="Peptidase_M61_N"/>
</dbReference>
<dbReference type="Proteomes" id="UP000264492">
    <property type="component" value="Unassembled WGS sequence"/>
</dbReference>
<proteinExistence type="predicted"/>
<gene>
    <name evidence="3" type="ORF">DX914_16905</name>
</gene>
<dbReference type="Gene3D" id="2.60.40.3650">
    <property type="match status" value="1"/>
</dbReference>
<dbReference type="Pfam" id="PF05299">
    <property type="entry name" value="Peptidase_M61"/>
    <property type="match status" value="1"/>
</dbReference>
<dbReference type="RefSeq" id="WP_115860906.1">
    <property type="nucleotide sequence ID" value="NZ_QTSU01000003.1"/>
</dbReference>
<sequence length="632" mass="69790">MPQRSSPALLPLLIAALLPAAAAAQTATAVAERDYAGTMSVEVDASDVVHRVFRTRQRIPVQAGPLTLWYPQWLPGNHSPTGPINKLAGLQISGNGQRIAWTRDPLDVYAFRLSVPEGVSAIEVAFDYLSPTGGDQGRVVMGQDLLSLQWNAVALYPAGYDAGRIAVSPSLKLPAGWGSGTALEVESRQGDTVRYKPVSFETLVDSPLFAGRHYRQVDLAPGAQVPVRLNVVADAPKYLEAKPEQLSAHRRMVEQALRLFRSQHYDHYDFLFSLSDQIGGIGLEHHRSSENGVDPEYFTDWDKNPIGRDLLAHEFVHSWNGKFRRPVDLDTPHFNVPMQDSLLWVYEGQTQYWGYVLTARAGMWKEQTARDALAMTAATYALDRPGFAWRNVQDTTNDPIIALRRPQAYRSQQLSEDYYAAGQLIWLAVDAKLRELSGERRSLDDFAAAFFGVDDGSYAVKTYTFDDVTAALDGVAKHDWAAFLRSRLDANAAPLDGLAAAGWRLVYSDQPSDYVKQSEGMRKVTDLNWSLGMVVANKDNAVSTVRWDGPAFNAGLAPGCNLLAVNGYAYEGERLKDAITAAKEQGTPIELIVKQGDAVRSVRIDYREGLKYPSLERIPGTPDRLSKILAPK</sequence>
<reference evidence="3 4" key="1">
    <citation type="submission" date="2018-08" db="EMBL/GenBank/DDBJ databases">
        <title>Lysobacter sp. zong2l5, whole genome shotgun sequence.</title>
        <authorList>
            <person name="Zhang X."/>
            <person name="Feng G."/>
            <person name="Zhu H."/>
        </authorList>
    </citation>
    <scope>NUCLEOTIDE SEQUENCE [LARGE SCALE GENOMIC DNA]</scope>
    <source>
        <strain evidence="4">zong2l5</strain>
    </source>
</reference>
<dbReference type="InterPro" id="IPR024191">
    <property type="entry name" value="Peptidase_M61"/>
</dbReference>
<comment type="caution">
    <text evidence="3">The sequence shown here is derived from an EMBL/GenBank/DDBJ whole genome shotgun (WGS) entry which is preliminary data.</text>
</comment>
<dbReference type="Pfam" id="PF17899">
    <property type="entry name" value="Peptidase_M61_N"/>
    <property type="match status" value="1"/>
</dbReference>
<evidence type="ECO:0000313" key="4">
    <source>
        <dbReference type="Proteomes" id="UP000264492"/>
    </source>
</evidence>
<dbReference type="SUPFAM" id="SSF50156">
    <property type="entry name" value="PDZ domain-like"/>
    <property type="match status" value="1"/>
</dbReference>
<organism evidence="3 4">
    <name type="scientific">Lysobacter silvisoli</name>
    <dbReference type="NCBI Taxonomy" id="2293254"/>
    <lineage>
        <taxon>Bacteria</taxon>
        <taxon>Pseudomonadati</taxon>
        <taxon>Pseudomonadota</taxon>
        <taxon>Gammaproteobacteria</taxon>
        <taxon>Lysobacterales</taxon>
        <taxon>Lysobacteraceae</taxon>
        <taxon>Lysobacter</taxon>
    </lineage>
</organism>
<keyword evidence="4" id="KW-1185">Reference proteome</keyword>
<dbReference type="PROSITE" id="PS50106">
    <property type="entry name" value="PDZ"/>
    <property type="match status" value="1"/>
</dbReference>
<evidence type="ECO:0000313" key="3">
    <source>
        <dbReference type="EMBL" id="RDZ26660.1"/>
    </source>
</evidence>
<dbReference type="InterPro" id="IPR027268">
    <property type="entry name" value="Peptidase_M4/M1_CTD_sf"/>
</dbReference>
<dbReference type="InterPro" id="IPR007963">
    <property type="entry name" value="Peptidase_M61_catalytic"/>
</dbReference>
<dbReference type="Gene3D" id="1.10.390.10">
    <property type="entry name" value="Neutral Protease Domain 2"/>
    <property type="match status" value="1"/>
</dbReference>
<keyword evidence="1" id="KW-0732">Signal</keyword>
<evidence type="ECO:0000259" key="2">
    <source>
        <dbReference type="PROSITE" id="PS50106"/>
    </source>
</evidence>
<accession>A0A371JYG6</accession>
<feature type="chain" id="PRO_5016771301" evidence="1">
    <location>
        <begin position="24"/>
        <end position="632"/>
    </location>
</feature>
<name>A0A371JYG6_9GAMM</name>
<dbReference type="InterPro" id="IPR001478">
    <property type="entry name" value="PDZ"/>
</dbReference>